<name>A0ABQ9GT51_9NEOP</name>
<protein>
    <submittedName>
        <fullName evidence="2">Uncharacterized protein</fullName>
    </submittedName>
</protein>
<accession>A0ABQ9GT51</accession>
<evidence type="ECO:0000313" key="2">
    <source>
        <dbReference type="EMBL" id="KAJ8875203.1"/>
    </source>
</evidence>
<comment type="caution">
    <text evidence="2">The sequence shown here is derived from an EMBL/GenBank/DDBJ whole genome shotgun (WGS) entry which is preliminary data.</text>
</comment>
<keyword evidence="3" id="KW-1185">Reference proteome</keyword>
<sequence>MGSSPGFSHVGIVHGRRVFSGISRLFNIPAVLHTHIASSSSALKTSILRPAQVSSLHIASGSARTRQLAQNISRRPACTRERNTISDVLRSKTFAFRADEPGSILADKFVPVGKDHARCLVGLRGSVYLIGSERTPFGEPRVNPSGETMDEVAKTRKKRATARTLSSHQIKPGLTPCGVAHGFLPVEIVPGDDAGRRVFSRISRIPPPLHSGAAPYPRRFTVIGPQDRDISSCPKLCSHLDFTRDFDCHDSVRLGYVMFNRSLYEKVSITILQVMKDSDKLSLEQSEVQVAFIMCATSDFTCQMVMIDHKIAMGAVGNTMKSDVVCSTTIYSRSAAIPLHLLRSSSSPPCRFPPCMHSSHLQSTGQTAEMATISPTLLLRRLQSTPRRGEEGWPTTSSSVHTMLLNPDQVAEGPSRIPGERRGQLTAGLGGSEVRWSGNPTASHEMLPDPSKRWATNRSPSVSKSTPKSLEAAVEPVYPSAEKLGTLALPQSPFSPVKHAGRCEGSARPLTASKK</sequence>
<feature type="compositionally biased region" description="Polar residues" evidence="1">
    <location>
        <begin position="454"/>
        <end position="468"/>
    </location>
</feature>
<dbReference type="Proteomes" id="UP001159363">
    <property type="component" value="Chromosome 8"/>
</dbReference>
<reference evidence="2 3" key="1">
    <citation type="submission" date="2023-02" db="EMBL/GenBank/DDBJ databases">
        <title>LHISI_Scaffold_Assembly.</title>
        <authorList>
            <person name="Stuart O.P."/>
            <person name="Cleave R."/>
            <person name="Magrath M.J.L."/>
            <person name="Mikheyev A.S."/>
        </authorList>
    </citation>
    <scope>NUCLEOTIDE SEQUENCE [LARGE SCALE GENOMIC DNA]</scope>
    <source>
        <strain evidence="2">Daus_M_001</strain>
        <tissue evidence="2">Leg muscle</tissue>
    </source>
</reference>
<gene>
    <name evidence="2" type="ORF">PR048_023098</name>
</gene>
<evidence type="ECO:0000256" key="1">
    <source>
        <dbReference type="SAM" id="MobiDB-lite"/>
    </source>
</evidence>
<dbReference type="EMBL" id="JARBHB010000009">
    <property type="protein sequence ID" value="KAJ8875203.1"/>
    <property type="molecule type" value="Genomic_DNA"/>
</dbReference>
<organism evidence="2 3">
    <name type="scientific">Dryococelus australis</name>
    <dbReference type="NCBI Taxonomy" id="614101"/>
    <lineage>
        <taxon>Eukaryota</taxon>
        <taxon>Metazoa</taxon>
        <taxon>Ecdysozoa</taxon>
        <taxon>Arthropoda</taxon>
        <taxon>Hexapoda</taxon>
        <taxon>Insecta</taxon>
        <taxon>Pterygota</taxon>
        <taxon>Neoptera</taxon>
        <taxon>Polyneoptera</taxon>
        <taxon>Phasmatodea</taxon>
        <taxon>Verophasmatodea</taxon>
        <taxon>Anareolatae</taxon>
        <taxon>Phasmatidae</taxon>
        <taxon>Eurycanthinae</taxon>
        <taxon>Dryococelus</taxon>
    </lineage>
</organism>
<evidence type="ECO:0000313" key="3">
    <source>
        <dbReference type="Proteomes" id="UP001159363"/>
    </source>
</evidence>
<proteinExistence type="predicted"/>
<feature type="region of interest" description="Disordered" evidence="1">
    <location>
        <begin position="489"/>
        <end position="515"/>
    </location>
</feature>
<feature type="region of interest" description="Disordered" evidence="1">
    <location>
        <begin position="409"/>
        <end position="473"/>
    </location>
</feature>